<dbReference type="Pfam" id="PF10021">
    <property type="entry name" value="PARG_cat_microb"/>
    <property type="match status" value="1"/>
</dbReference>
<dbReference type="NCBIfam" id="TIGR02452">
    <property type="entry name" value="TIGR02452 family protein"/>
    <property type="match status" value="1"/>
</dbReference>
<evidence type="ECO:0000313" key="3">
    <source>
        <dbReference type="Proteomes" id="UP001470230"/>
    </source>
</evidence>
<dbReference type="Proteomes" id="UP001470230">
    <property type="component" value="Unassembled WGS sequence"/>
</dbReference>
<dbReference type="SUPFAM" id="SSF52949">
    <property type="entry name" value="Macro domain-like"/>
    <property type="match status" value="1"/>
</dbReference>
<keyword evidence="3" id="KW-1185">Reference proteome</keyword>
<dbReference type="Gene3D" id="3.40.220.10">
    <property type="entry name" value="Leucine Aminopeptidase, subunit E, domain 1"/>
    <property type="match status" value="1"/>
</dbReference>
<dbReference type="InterPro" id="IPR043472">
    <property type="entry name" value="Macro_dom-like"/>
</dbReference>
<organism evidence="2 3">
    <name type="scientific">Tritrichomonas musculus</name>
    <dbReference type="NCBI Taxonomy" id="1915356"/>
    <lineage>
        <taxon>Eukaryota</taxon>
        <taxon>Metamonada</taxon>
        <taxon>Parabasalia</taxon>
        <taxon>Tritrichomonadida</taxon>
        <taxon>Tritrichomonadidae</taxon>
        <taxon>Tritrichomonas</taxon>
    </lineage>
</organism>
<name>A0ABR2K7G4_9EUKA</name>
<dbReference type="EMBL" id="JAPFFF010000007">
    <property type="protein sequence ID" value="KAK8886773.1"/>
    <property type="molecule type" value="Genomic_DNA"/>
</dbReference>
<comment type="caution">
    <text evidence="2">The sequence shown here is derived from an EMBL/GenBank/DDBJ whole genome shotgun (WGS) entry which is preliminary data.</text>
</comment>
<reference evidence="2 3" key="1">
    <citation type="submission" date="2024-04" db="EMBL/GenBank/DDBJ databases">
        <title>Tritrichomonas musculus Genome.</title>
        <authorList>
            <person name="Alves-Ferreira E."/>
            <person name="Grigg M."/>
            <person name="Lorenzi H."/>
            <person name="Galac M."/>
        </authorList>
    </citation>
    <scope>NUCLEOTIDE SEQUENCE [LARGE SCALE GENOMIC DNA]</scope>
    <source>
        <strain evidence="2 3">EAF2021</strain>
    </source>
</reference>
<dbReference type="InterPro" id="IPR019261">
    <property type="entry name" value="PARG_cat_microbial"/>
</dbReference>
<gene>
    <name evidence="2" type="ORF">M9Y10_042243</name>
</gene>
<dbReference type="PANTHER" id="PTHR35596">
    <property type="entry name" value="DUF2263 DOMAIN-CONTAINING PROTEIN"/>
    <property type="match status" value="1"/>
</dbReference>
<dbReference type="PANTHER" id="PTHR35596:SF1">
    <property type="entry name" value="MICROBIAL-TYPE PARG CATALYTIC DOMAIN-CONTAINING PROTEIN"/>
    <property type="match status" value="1"/>
</dbReference>
<sequence length="288" mass="32595">MDFKIKKIEQSALNCSDIPTRNCLISCDQGYYTNNENKKVDISDLIYNCLSNTKFYPENYDYQLPTLENKDKGIIEIRNESTLKAVHRLRVIEQKENVCALNFANSTIPGGGVLQGRRAQEETLCRSSALYYSLKQSKSSLFYQYHESNPHKARGAASDSLIYSPDCPTWIVDKKILDRPFLTSFISSAAVDNSFHSLSRDEIKLIHDKRIETIINCAIENGVKNIVLGAFGCGAFLNKPEDIAQSFKRCLVDEGKRFYFETISFSIIGYNTANIDAFAKAFNLDIIN</sequence>
<protein>
    <recommendedName>
        <fullName evidence="1">Microbial-type PARG catalytic domain-containing protein</fullName>
    </recommendedName>
</protein>
<accession>A0ABR2K7G4</accession>
<proteinExistence type="predicted"/>
<feature type="domain" description="Microbial-type PARG catalytic" evidence="1">
    <location>
        <begin position="22"/>
        <end position="170"/>
    </location>
</feature>
<dbReference type="InterPro" id="IPR012664">
    <property type="entry name" value="CHP02452"/>
</dbReference>
<dbReference type="PIRSF" id="PIRSF014899">
    <property type="entry name" value="UCP014899"/>
    <property type="match status" value="1"/>
</dbReference>
<evidence type="ECO:0000259" key="1">
    <source>
        <dbReference type="Pfam" id="PF10021"/>
    </source>
</evidence>
<evidence type="ECO:0000313" key="2">
    <source>
        <dbReference type="EMBL" id="KAK8886773.1"/>
    </source>
</evidence>